<protein>
    <submittedName>
        <fullName evidence="1">Uncharacterized protein</fullName>
    </submittedName>
</protein>
<keyword evidence="2" id="KW-1185">Reference proteome</keyword>
<accession>A0ACB6QES4</accession>
<evidence type="ECO:0000313" key="1">
    <source>
        <dbReference type="EMBL" id="KAF2465360.1"/>
    </source>
</evidence>
<gene>
    <name evidence="1" type="ORF">BDR25DRAFT_360719</name>
</gene>
<dbReference type="Proteomes" id="UP000799755">
    <property type="component" value="Unassembled WGS sequence"/>
</dbReference>
<sequence length="200" mass="22737">MQERKSEIVLLTVIVIPKTCSPHEKRRLLFMYVKRRVRIVFTTQERANKLLDMMKCIKIKETGFKTTLRVSGKKSRGKLELYALQRWELESGDDKVISVAPFSPAREPPFSTAMASGINVPAIVGHKTSEILFLGSCDACYWYGKILEEYWKFRTEVKANIVSEIPKSTFCLSIQCIGGASAMFPSRQMVPALRIKLLSL</sequence>
<reference evidence="1" key="1">
    <citation type="journal article" date="2020" name="Stud. Mycol.">
        <title>101 Dothideomycetes genomes: a test case for predicting lifestyles and emergence of pathogens.</title>
        <authorList>
            <person name="Haridas S."/>
            <person name="Albert R."/>
            <person name="Binder M."/>
            <person name="Bloem J."/>
            <person name="Labutti K."/>
            <person name="Salamov A."/>
            <person name="Andreopoulos B."/>
            <person name="Baker S."/>
            <person name="Barry K."/>
            <person name="Bills G."/>
            <person name="Bluhm B."/>
            <person name="Cannon C."/>
            <person name="Castanera R."/>
            <person name="Culley D."/>
            <person name="Daum C."/>
            <person name="Ezra D."/>
            <person name="Gonzalez J."/>
            <person name="Henrissat B."/>
            <person name="Kuo A."/>
            <person name="Liang C."/>
            <person name="Lipzen A."/>
            <person name="Lutzoni F."/>
            <person name="Magnuson J."/>
            <person name="Mondo S."/>
            <person name="Nolan M."/>
            <person name="Ohm R."/>
            <person name="Pangilinan J."/>
            <person name="Park H.-J."/>
            <person name="Ramirez L."/>
            <person name="Alfaro M."/>
            <person name="Sun H."/>
            <person name="Tritt A."/>
            <person name="Yoshinaga Y."/>
            <person name="Zwiers L.-H."/>
            <person name="Turgeon B."/>
            <person name="Goodwin S."/>
            <person name="Spatafora J."/>
            <person name="Crous P."/>
            <person name="Grigoriev I."/>
        </authorList>
    </citation>
    <scope>NUCLEOTIDE SEQUENCE</scope>
    <source>
        <strain evidence="1">ATCC 200398</strain>
    </source>
</reference>
<proteinExistence type="predicted"/>
<name>A0ACB6QES4_9PLEO</name>
<dbReference type="EMBL" id="MU003530">
    <property type="protein sequence ID" value="KAF2465360.1"/>
    <property type="molecule type" value="Genomic_DNA"/>
</dbReference>
<comment type="caution">
    <text evidence="1">The sequence shown here is derived from an EMBL/GenBank/DDBJ whole genome shotgun (WGS) entry which is preliminary data.</text>
</comment>
<evidence type="ECO:0000313" key="2">
    <source>
        <dbReference type="Proteomes" id="UP000799755"/>
    </source>
</evidence>
<organism evidence="1 2">
    <name type="scientific">Lindgomyces ingoldianus</name>
    <dbReference type="NCBI Taxonomy" id="673940"/>
    <lineage>
        <taxon>Eukaryota</taxon>
        <taxon>Fungi</taxon>
        <taxon>Dikarya</taxon>
        <taxon>Ascomycota</taxon>
        <taxon>Pezizomycotina</taxon>
        <taxon>Dothideomycetes</taxon>
        <taxon>Pleosporomycetidae</taxon>
        <taxon>Pleosporales</taxon>
        <taxon>Lindgomycetaceae</taxon>
        <taxon>Lindgomyces</taxon>
    </lineage>
</organism>